<dbReference type="Proteomes" id="UP001219525">
    <property type="component" value="Unassembled WGS sequence"/>
</dbReference>
<comment type="caution">
    <text evidence="1">The sequence shown here is derived from an EMBL/GenBank/DDBJ whole genome shotgun (WGS) entry which is preliminary data.</text>
</comment>
<keyword evidence="2" id="KW-1185">Reference proteome</keyword>
<gene>
    <name evidence="1" type="ORF">GGX14DRAFT_654111</name>
</gene>
<dbReference type="EMBL" id="JARJCW010000055">
    <property type="protein sequence ID" value="KAJ7202287.1"/>
    <property type="molecule type" value="Genomic_DNA"/>
</dbReference>
<dbReference type="AlphaFoldDB" id="A0AAD6Y5C2"/>
<dbReference type="InterPro" id="IPR032675">
    <property type="entry name" value="LRR_dom_sf"/>
</dbReference>
<organism evidence="1 2">
    <name type="scientific">Mycena pura</name>
    <dbReference type="NCBI Taxonomy" id="153505"/>
    <lineage>
        <taxon>Eukaryota</taxon>
        <taxon>Fungi</taxon>
        <taxon>Dikarya</taxon>
        <taxon>Basidiomycota</taxon>
        <taxon>Agaricomycotina</taxon>
        <taxon>Agaricomycetes</taxon>
        <taxon>Agaricomycetidae</taxon>
        <taxon>Agaricales</taxon>
        <taxon>Marasmiineae</taxon>
        <taxon>Mycenaceae</taxon>
        <taxon>Mycena</taxon>
    </lineage>
</organism>
<sequence>MPPCLTLDTHIHRLAPETLILIFLFHIDQSAYRSNFRARSFRNELEHLANLRLLTLSQVCSRWHTTAFETPTFWTTIELDSVLWQSSSFLDRTVGLLASTLRRSRDLLLNMSISTDGHIPLHTRIFRLLASHSCRWASVAIFCDVDGICFSGLEGRLPMLKHLELNPLRVSPPNPFNYLKDMPVLRRLNVTSPLLDGISRATLQNLVEFVCEATSLPEIARSVSFLSQLPTTTTSVGLALNYSVASTDPSQIGDLHIAPQTSTISSFGFTSVNGHSQYSLEILAQILASLTLPALREIGFYWVYYPRGSLEWPHAQFLALSKRSGFTHTLKSLNVAHVRIAEPALLEVLSMLTSLEELQIADKWKVHSEGADVILITDTLLRAITCAASGADAADATWLIPQLRVLRCASRLQFTHTLLLEFVSSRLELAPNLSPFLLEVRPLTESDGRLDAEVHERLEAMWSRRRRFEYCFGSAEYPELLPF</sequence>
<reference evidence="1" key="1">
    <citation type="submission" date="2023-03" db="EMBL/GenBank/DDBJ databases">
        <title>Massive genome expansion in bonnet fungi (Mycena s.s.) driven by repeated elements and novel gene families across ecological guilds.</title>
        <authorList>
            <consortium name="Lawrence Berkeley National Laboratory"/>
            <person name="Harder C.B."/>
            <person name="Miyauchi S."/>
            <person name="Viragh M."/>
            <person name="Kuo A."/>
            <person name="Thoen E."/>
            <person name="Andreopoulos B."/>
            <person name="Lu D."/>
            <person name="Skrede I."/>
            <person name="Drula E."/>
            <person name="Henrissat B."/>
            <person name="Morin E."/>
            <person name="Kohler A."/>
            <person name="Barry K."/>
            <person name="LaButti K."/>
            <person name="Morin E."/>
            <person name="Salamov A."/>
            <person name="Lipzen A."/>
            <person name="Mereny Z."/>
            <person name="Hegedus B."/>
            <person name="Baldrian P."/>
            <person name="Stursova M."/>
            <person name="Weitz H."/>
            <person name="Taylor A."/>
            <person name="Grigoriev I.V."/>
            <person name="Nagy L.G."/>
            <person name="Martin F."/>
            <person name="Kauserud H."/>
        </authorList>
    </citation>
    <scope>NUCLEOTIDE SEQUENCE</scope>
    <source>
        <strain evidence="1">9144</strain>
    </source>
</reference>
<name>A0AAD6Y5C2_9AGAR</name>
<evidence type="ECO:0000313" key="1">
    <source>
        <dbReference type="EMBL" id="KAJ7202287.1"/>
    </source>
</evidence>
<accession>A0AAD6Y5C2</accession>
<proteinExistence type="predicted"/>
<evidence type="ECO:0008006" key="3">
    <source>
        <dbReference type="Google" id="ProtNLM"/>
    </source>
</evidence>
<evidence type="ECO:0000313" key="2">
    <source>
        <dbReference type="Proteomes" id="UP001219525"/>
    </source>
</evidence>
<dbReference type="Gene3D" id="3.80.10.10">
    <property type="entry name" value="Ribonuclease Inhibitor"/>
    <property type="match status" value="1"/>
</dbReference>
<protein>
    <recommendedName>
        <fullName evidence="3">F-box domain-containing protein</fullName>
    </recommendedName>
</protein>